<dbReference type="FunFam" id="3.40.309.10:FF:000004">
    <property type="entry name" value="Succinate-semialdehyde dehydrogenase I"/>
    <property type="match status" value="1"/>
</dbReference>
<keyword evidence="3 8" id="KW-0560">Oxidoreductase</keyword>
<dbReference type="InParanoid" id="A0A177C3A4"/>
<sequence>MSKMFPRVLAPLHPLLTKMRSLPAVSKRTYVSEPGNKIRSKLRNPRLFREQAYINGRWTDGRATSRFSVVNPYNGKVIGNCPEMDVSDTTTAIEKAQHAFESFRHSSARQRMGIIRDWFQLMQEHEDDLAIILSHENGRPIEAAKAEIKYAASFFEWFQGEAVRSYGQTVQGSSPENRVMTIKQPIGVVGVLTPWNFPSAMITRKAGAAIAAGCTTVLKPAADTPYSALALAELGEQAGIPPGVFNIVTTEQNVAAVGKQLCEHPTVKKISFTGSTNVGKLLMQQCGDSLKKMSMELGGNAPFVIFDDADMNKAWDGLLAAKFRGAGQTCVCANRVYIQESIADKFIEDFHKLVGAKMVAGDPSATGTSLGPLINLKAREKVERLVKDAREKGAVVVAGGHRSQDEPQTFFPATILDRMSHDMQASREELFGPVVAFYRFKDETELLRMANDSEVGLASYVYTEQLTQAWRAAELLQTGMVGINTGMISDPVAPFGGIKQSGFGREGGSVGIEEFQNVKTITLGGVQL</sequence>
<reference evidence="10 11" key="1">
    <citation type="submission" date="2016-05" db="EMBL/GenBank/DDBJ databases">
        <title>Comparative analysis of secretome profiles of manganese(II)-oxidizing ascomycete fungi.</title>
        <authorList>
            <consortium name="DOE Joint Genome Institute"/>
            <person name="Zeiner C.A."/>
            <person name="Purvine S.O."/>
            <person name="Zink E.M."/>
            <person name="Wu S."/>
            <person name="Pasa-Tolic L."/>
            <person name="Chaput D.L."/>
            <person name="Haridas S."/>
            <person name="Grigoriev I.V."/>
            <person name="Santelli C.M."/>
            <person name="Hansel C.M."/>
        </authorList>
    </citation>
    <scope>NUCLEOTIDE SEQUENCE [LARGE SCALE GENOMIC DNA]</scope>
    <source>
        <strain evidence="10 11">AP3s5-JAC2a</strain>
    </source>
</reference>
<organism evidence="10 11">
    <name type="scientific">Paraphaeosphaeria sporulosa</name>
    <dbReference type="NCBI Taxonomy" id="1460663"/>
    <lineage>
        <taxon>Eukaryota</taxon>
        <taxon>Fungi</taxon>
        <taxon>Dikarya</taxon>
        <taxon>Ascomycota</taxon>
        <taxon>Pezizomycotina</taxon>
        <taxon>Dothideomycetes</taxon>
        <taxon>Pleosporomycetidae</taxon>
        <taxon>Pleosporales</taxon>
        <taxon>Massarineae</taxon>
        <taxon>Didymosphaeriaceae</taxon>
        <taxon>Paraphaeosphaeria</taxon>
    </lineage>
</organism>
<dbReference type="GO" id="GO:0005737">
    <property type="term" value="C:cytoplasm"/>
    <property type="evidence" value="ECO:0007669"/>
    <property type="project" value="TreeGrafter"/>
</dbReference>
<dbReference type="CDD" id="cd07103">
    <property type="entry name" value="ALDH_F5_SSADH_GabD"/>
    <property type="match status" value="1"/>
</dbReference>
<feature type="domain" description="Aldehyde dehydrogenase" evidence="9">
    <location>
        <begin position="58"/>
        <end position="521"/>
    </location>
</feature>
<dbReference type="SUPFAM" id="SSF53720">
    <property type="entry name" value="ALDH-like"/>
    <property type="match status" value="1"/>
</dbReference>
<dbReference type="InterPro" id="IPR016162">
    <property type="entry name" value="Ald_DH_N"/>
</dbReference>
<feature type="active site" evidence="7">
    <location>
        <position position="296"/>
    </location>
</feature>
<dbReference type="Proteomes" id="UP000077069">
    <property type="component" value="Unassembled WGS sequence"/>
</dbReference>
<comment type="pathway">
    <text evidence="1">Amino-acid degradation; 4-aminobutanoate degradation.</text>
</comment>
<dbReference type="GO" id="GO:0004777">
    <property type="term" value="F:succinate-semialdehyde dehydrogenase (NAD+) activity"/>
    <property type="evidence" value="ECO:0007669"/>
    <property type="project" value="TreeGrafter"/>
</dbReference>
<evidence type="ECO:0000256" key="5">
    <source>
        <dbReference type="ARBA" id="ARBA00052698"/>
    </source>
</evidence>
<evidence type="ECO:0000313" key="10">
    <source>
        <dbReference type="EMBL" id="OAG02224.1"/>
    </source>
</evidence>
<evidence type="ECO:0000313" key="11">
    <source>
        <dbReference type="Proteomes" id="UP000077069"/>
    </source>
</evidence>
<dbReference type="Gene3D" id="3.40.309.10">
    <property type="entry name" value="Aldehyde Dehydrogenase, Chain A, domain 2"/>
    <property type="match status" value="1"/>
</dbReference>
<proteinExistence type="inferred from homology"/>
<evidence type="ECO:0000256" key="1">
    <source>
        <dbReference type="ARBA" id="ARBA00005176"/>
    </source>
</evidence>
<dbReference type="InterPro" id="IPR029510">
    <property type="entry name" value="Ald_DH_CS_GLU"/>
</dbReference>
<dbReference type="GO" id="GO:0009450">
    <property type="term" value="P:gamma-aminobutyric acid catabolic process"/>
    <property type="evidence" value="ECO:0007669"/>
    <property type="project" value="TreeGrafter"/>
</dbReference>
<evidence type="ECO:0000256" key="2">
    <source>
        <dbReference type="ARBA" id="ARBA00009986"/>
    </source>
</evidence>
<comment type="catalytic activity">
    <reaction evidence="5">
        <text>succinate semialdehyde + NAD(+) + H2O = succinate + NADH + 2 H(+)</text>
        <dbReference type="Rhea" id="RHEA:13217"/>
        <dbReference type="ChEBI" id="CHEBI:15377"/>
        <dbReference type="ChEBI" id="CHEBI:15378"/>
        <dbReference type="ChEBI" id="CHEBI:30031"/>
        <dbReference type="ChEBI" id="CHEBI:57540"/>
        <dbReference type="ChEBI" id="CHEBI:57706"/>
        <dbReference type="ChEBI" id="CHEBI:57945"/>
        <dbReference type="EC" id="1.2.1.16"/>
    </reaction>
</comment>
<dbReference type="EC" id="1.2.1.16" evidence="6"/>
<protein>
    <recommendedName>
        <fullName evidence="6">succinate-semialdehyde dehydrogenase [NAD(P)(+)]</fullName>
        <ecNumber evidence="6">1.2.1.16</ecNumber>
    </recommendedName>
</protein>
<dbReference type="PROSITE" id="PS00687">
    <property type="entry name" value="ALDEHYDE_DEHYDR_GLU"/>
    <property type="match status" value="1"/>
</dbReference>
<dbReference type="STRING" id="1460663.A0A177C3A4"/>
<dbReference type="PANTHER" id="PTHR43353">
    <property type="entry name" value="SUCCINATE-SEMIALDEHYDE DEHYDROGENASE, MITOCHONDRIAL"/>
    <property type="match status" value="1"/>
</dbReference>
<dbReference type="InterPro" id="IPR050740">
    <property type="entry name" value="Aldehyde_DH_Superfamily"/>
</dbReference>
<name>A0A177C3A4_9PLEO</name>
<dbReference type="InterPro" id="IPR016163">
    <property type="entry name" value="Ald_DH_C"/>
</dbReference>
<comment type="catalytic activity">
    <reaction evidence="4">
        <text>succinate semialdehyde + NADP(+) + H2O = succinate + NADPH + 2 H(+)</text>
        <dbReference type="Rhea" id="RHEA:13213"/>
        <dbReference type="ChEBI" id="CHEBI:15377"/>
        <dbReference type="ChEBI" id="CHEBI:15378"/>
        <dbReference type="ChEBI" id="CHEBI:30031"/>
        <dbReference type="ChEBI" id="CHEBI:57706"/>
        <dbReference type="ChEBI" id="CHEBI:57783"/>
        <dbReference type="ChEBI" id="CHEBI:58349"/>
        <dbReference type="EC" id="1.2.1.16"/>
    </reaction>
</comment>
<dbReference type="InterPro" id="IPR015590">
    <property type="entry name" value="Aldehyde_DH_dom"/>
</dbReference>
<dbReference type="InterPro" id="IPR016161">
    <property type="entry name" value="Ald_DH/histidinol_DH"/>
</dbReference>
<dbReference type="Pfam" id="PF00171">
    <property type="entry name" value="Aldedh"/>
    <property type="match status" value="1"/>
</dbReference>
<evidence type="ECO:0000256" key="3">
    <source>
        <dbReference type="ARBA" id="ARBA00023002"/>
    </source>
</evidence>
<dbReference type="FunFam" id="3.40.605.10:FF:000005">
    <property type="entry name" value="Succinate-semialdehyde dehydrogenase I"/>
    <property type="match status" value="1"/>
</dbReference>
<evidence type="ECO:0000259" key="9">
    <source>
        <dbReference type="Pfam" id="PF00171"/>
    </source>
</evidence>
<gene>
    <name evidence="10" type="ORF">CC84DRAFT_1252834</name>
</gene>
<dbReference type="Gene3D" id="3.40.605.10">
    <property type="entry name" value="Aldehyde Dehydrogenase, Chain A, domain 1"/>
    <property type="match status" value="1"/>
</dbReference>
<comment type="similarity">
    <text evidence="2 8">Belongs to the aldehyde dehydrogenase family.</text>
</comment>
<accession>A0A177C3A4</accession>
<evidence type="ECO:0000256" key="4">
    <source>
        <dbReference type="ARBA" id="ARBA00050387"/>
    </source>
</evidence>
<dbReference type="PANTHER" id="PTHR43353:SF7">
    <property type="entry name" value="SUCCINATE SEMIALDEHYDE DEHYDROGENASE (EUROFUNG)"/>
    <property type="match status" value="1"/>
</dbReference>
<evidence type="ECO:0000256" key="6">
    <source>
        <dbReference type="ARBA" id="ARBA00067047"/>
    </source>
</evidence>
<evidence type="ECO:0000256" key="8">
    <source>
        <dbReference type="RuleBase" id="RU003345"/>
    </source>
</evidence>
<dbReference type="GeneID" id="28767854"/>
<dbReference type="OrthoDB" id="310895at2759"/>
<dbReference type="RefSeq" id="XP_018032589.1">
    <property type="nucleotide sequence ID" value="XM_018184368.1"/>
</dbReference>
<evidence type="ECO:0000256" key="7">
    <source>
        <dbReference type="PROSITE-ProRule" id="PRU10007"/>
    </source>
</evidence>
<keyword evidence="11" id="KW-1185">Reference proteome</keyword>
<dbReference type="AlphaFoldDB" id="A0A177C3A4"/>
<dbReference type="EMBL" id="KV441556">
    <property type="protein sequence ID" value="OAG02224.1"/>
    <property type="molecule type" value="Genomic_DNA"/>
</dbReference>